<dbReference type="GO" id="GO:0003677">
    <property type="term" value="F:DNA binding"/>
    <property type="evidence" value="ECO:0007669"/>
    <property type="project" value="UniProtKB-KW"/>
</dbReference>
<dbReference type="GO" id="GO:0006355">
    <property type="term" value="P:regulation of DNA-templated transcription"/>
    <property type="evidence" value="ECO:0007669"/>
    <property type="project" value="InterPro"/>
</dbReference>
<dbReference type="AlphaFoldDB" id="A0A7Y9PH47"/>
<name>A0A7Y9PH47_9BACT</name>
<evidence type="ECO:0000256" key="1">
    <source>
        <dbReference type="ARBA" id="ARBA00023125"/>
    </source>
</evidence>
<comment type="caution">
    <text evidence="3">The sequence shown here is derived from an EMBL/GenBank/DDBJ whole genome shotgun (WGS) entry which is preliminary data.</text>
</comment>
<dbReference type="SUPFAM" id="SSF46894">
    <property type="entry name" value="C-terminal effector domain of the bipartite response regulators"/>
    <property type="match status" value="1"/>
</dbReference>
<organism evidence="3 4">
    <name type="scientific">Granulicella arctica</name>
    <dbReference type="NCBI Taxonomy" id="940613"/>
    <lineage>
        <taxon>Bacteria</taxon>
        <taxon>Pseudomonadati</taxon>
        <taxon>Acidobacteriota</taxon>
        <taxon>Terriglobia</taxon>
        <taxon>Terriglobales</taxon>
        <taxon>Acidobacteriaceae</taxon>
        <taxon>Granulicella</taxon>
    </lineage>
</organism>
<sequence>MAGIIEEKRSALGIRLLMANLPIMVCDLLRSAFAQVPDIQIVEPINDVQQLLDISKKGTADIILLGSSRVENIFSAVAIIDALPECYKDAKVIVLTQRPGYAEVISLFRAGVRGIFCSSNLQFNMLCKSIRRVHEGQIWASNEQLGHLVSSVSRPKSTDVTDSHGRPLLTTREQQVLHLLADGMSNHELATMLRLSEHTVKNHLFRIYDKLGVSNRMEAVLYALTPRNTLPAPVAPTSKVASSKIRMIKTG</sequence>
<evidence type="ECO:0000259" key="2">
    <source>
        <dbReference type="PROSITE" id="PS50043"/>
    </source>
</evidence>
<dbReference type="SUPFAM" id="SSF52172">
    <property type="entry name" value="CheY-like"/>
    <property type="match status" value="1"/>
</dbReference>
<dbReference type="InterPro" id="IPR011006">
    <property type="entry name" value="CheY-like_superfamily"/>
</dbReference>
<dbReference type="InterPro" id="IPR000792">
    <property type="entry name" value="Tscrpt_reg_LuxR_C"/>
</dbReference>
<gene>
    <name evidence="3" type="ORF">HDF17_001940</name>
</gene>
<dbReference type="InterPro" id="IPR039420">
    <property type="entry name" value="WalR-like"/>
</dbReference>
<protein>
    <submittedName>
        <fullName evidence="3">DNA-binding NarL/FixJ family response regulator</fullName>
    </submittedName>
</protein>
<dbReference type="PROSITE" id="PS50043">
    <property type="entry name" value="HTH_LUXR_2"/>
    <property type="match status" value="1"/>
</dbReference>
<feature type="domain" description="HTH luxR-type" evidence="2">
    <location>
        <begin position="162"/>
        <end position="227"/>
    </location>
</feature>
<dbReference type="PANTHER" id="PTHR43214:SF37">
    <property type="entry name" value="TRANSCRIPTIONAL REGULATORY PROTEIN YDFI"/>
    <property type="match status" value="1"/>
</dbReference>
<evidence type="ECO:0000313" key="4">
    <source>
        <dbReference type="Proteomes" id="UP000589520"/>
    </source>
</evidence>
<keyword evidence="1 3" id="KW-0238">DNA-binding</keyword>
<dbReference type="Pfam" id="PF00196">
    <property type="entry name" value="GerE"/>
    <property type="match status" value="1"/>
</dbReference>
<dbReference type="SMART" id="SM00421">
    <property type="entry name" value="HTH_LUXR"/>
    <property type="match status" value="1"/>
</dbReference>
<dbReference type="EMBL" id="JACCCW010000002">
    <property type="protein sequence ID" value="NYF79620.1"/>
    <property type="molecule type" value="Genomic_DNA"/>
</dbReference>
<dbReference type="Proteomes" id="UP000589520">
    <property type="component" value="Unassembled WGS sequence"/>
</dbReference>
<accession>A0A7Y9PH47</accession>
<dbReference type="CDD" id="cd06170">
    <property type="entry name" value="LuxR_C_like"/>
    <property type="match status" value="1"/>
</dbReference>
<dbReference type="Gene3D" id="3.40.50.2300">
    <property type="match status" value="1"/>
</dbReference>
<keyword evidence="4" id="KW-1185">Reference proteome</keyword>
<dbReference type="InterPro" id="IPR016032">
    <property type="entry name" value="Sig_transdc_resp-reg_C-effctor"/>
</dbReference>
<proteinExistence type="predicted"/>
<dbReference type="PRINTS" id="PR00038">
    <property type="entry name" value="HTHLUXR"/>
</dbReference>
<dbReference type="RefSeq" id="WP_179490404.1">
    <property type="nucleotide sequence ID" value="NZ_JACCCW010000002.1"/>
</dbReference>
<dbReference type="PANTHER" id="PTHR43214">
    <property type="entry name" value="TWO-COMPONENT RESPONSE REGULATOR"/>
    <property type="match status" value="1"/>
</dbReference>
<reference evidence="3 4" key="1">
    <citation type="submission" date="2020-07" db="EMBL/GenBank/DDBJ databases">
        <title>Genomic Encyclopedia of Type Strains, Phase IV (KMG-V): Genome sequencing to study the core and pangenomes of soil and plant-associated prokaryotes.</title>
        <authorList>
            <person name="Whitman W."/>
        </authorList>
    </citation>
    <scope>NUCLEOTIDE SEQUENCE [LARGE SCALE GENOMIC DNA]</scope>
    <source>
        <strain evidence="3 4">X4EP2</strain>
    </source>
</reference>
<evidence type="ECO:0000313" key="3">
    <source>
        <dbReference type="EMBL" id="NYF79620.1"/>
    </source>
</evidence>